<accession>E0SQ29</accession>
<dbReference type="PANTHER" id="PTHR11845">
    <property type="entry name" value="5'-DEOXYNUCLEOTIDASE HDDC2"/>
    <property type="match status" value="1"/>
</dbReference>
<dbReference type="EC" id="3.1.3.89" evidence="5"/>
<dbReference type="GO" id="GO:0046872">
    <property type="term" value="F:metal ion binding"/>
    <property type="evidence" value="ECO:0007669"/>
    <property type="project" value="UniProtKB-KW"/>
</dbReference>
<dbReference type="InterPro" id="IPR006674">
    <property type="entry name" value="HD_domain"/>
</dbReference>
<evidence type="ECO:0000313" key="10">
    <source>
        <dbReference type="Proteomes" id="UP000001304"/>
    </source>
</evidence>
<dbReference type="HOGENOM" id="CLU_039453_4_2_2"/>
<keyword evidence="6" id="KW-0479">Metal-binding</keyword>
<dbReference type="InterPro" id="IPR039356">
    <property type="entry name" value="YfbR/HDDC2"/>
</dbReference>
<dbReference type="AlphaFoldDB" id="E0SQ29"/>
<dbReference type="BioCyc" id="IAGG583356:GHAH-1340-MONOMER"/>
<dbReference type="SUPFAM" id="SSF109604">
    <property type="entry name" value="HD-domain/PDEase-like"/>
    <property type="match status" value="1"/>
</dbReference>
<evidence type="ECO:0000313" key="9">
    <source>
        <dbReference type="EMBL" id="ADM28160.1"/>
    </source>
</evidence>
<dbReference type="Proteomes" id="UP000001304">
    <property type="component" value="Chromosome"/>
</dbReference>
<dbReference type="STRING" id="583356.Igag_1357"/>
<comment type="cofactor">
    <cofactor evidence="3">
        <name>Co(2+)</name>
        <dbReference type="ChEBI" id="CHEBI:48828"/>
    </cofactor>
</comment>
<dbReference type="Pfam" id="PF13023">
    <property type="entry name" value="HD_3"/>
    <property type="match status" value="1"/>
</dbReference>
<protein>
    <recommendedName>
        <fullName evidence="5">5'-deoxynucleotidase</fullName>
        <ecNumber evidence="5">3.1.3.89</ecNumber>
    </recommendedName>
</protein>
<dbReference type="SMART" id="SM00471">
    <property type="entry name" value="HDc"/>
    <property type="match status" value="1"/>
</dbReference>
<evidence type="ECO:0000256" key="5">
    <source>
        <dbReference type="ARBA" id="ARBA00012964"/>
    </source>
</evidence>
<feature type="domain" description="HD/PDEase" evidence="8">
    <location>
        <begin position="28"/>
        <end position="142"/>
    </location>
</feature>
<evidence type="ECO:0000256" key="4">
    <source>
        <dbReference type="ARBA" id="ARBA00011738"/>
    </source>
</evidence>
<sequence>MNYIFKALRGLLNVARSGWMLRGVPPGIAENIAEHSFIASLICLDLCTKLGLDKTTIDRIVVMALVHDLPEAFIGDIAKYSNAEIERIKKSLEIEVLEKNIDNEYIRNLFKEYREQQSLESNIAKLCDYIATYMVGSIYRLQGFEVSDIIENMYRDIVEISKKLNIDYKLLGEYLNL</sequence>
<dbReference type="PANTHER" id="PTHR11845:SF13">
    <property type="entry name" value="5'-DEOXYNUCLEOTIDASE HDDC2"/>
    <property type="match status" value="1"/>
</dbReference>
<keyword evidence="7 9" id="KW-0378">Hydrolase</keyword>
<keyword evidence="10" id="KW-1185">Reference proteome</keyword>
<dbReference type="KEGG" id="iag:Igag_1357"/>
<evidence type="ECO:0000256" key="7">
    <source>
        <dbReference type="ARBA" id="ARBA00022801"/>
    </source>
</evidence>
<comment type="catalytic activity">
    <reaction evidence="1">
        <text>a 2'-deoxyribonucleoside 5'-phosphate + H2O = a 2'-deoxyribonucleoside + phosphate</text>
        <dbReference type="Rhea" id="RHEA:36167"/>
        <dbReference type="ChEBI" id="CHEBI:15377"/>
        <dbReference type="ChEBI" id="CHEBI:18274"/>
        <dbReference type="ChEBI" id="CHEBI:43474"/>
        <dbReference type="ChEBI" id="CHEBI:65317"/>
        <dbReference type="EC" id="3.1.3.89"/>
    </reaction>
</comment>
<evidence type="ECO:0000256" key="2">
    <source>
        <dbReference type="ARBA" id="ARBA00001936"/>
    </source>
</evidence>
<proteinExistence type="predicted"/>
<evidence type="ECO:0000259" key="8">
    <source>
        <dbReference type="SMART" id="SM00471"/>
    </source>
</evidence>
<dbReference type="InterPro" id="IPR003607">
    <property type="entry name" value="HD/PDEase_dom"/>
</dbReference>
<comment type="cofactor">
    <cofactor evidence="2">
        <name>Mn(2+)</name>
        <dbReference type="ChEBI" id="CHEBI:29035"/>
    </cofactor>
</comment>
<dbReference type="Gene3D" id="1.10.3210.10">
    <property type="entry name" value="Hypothetical protein af1432"/>
    <property type="match status" value="1"/>
</dbReference>
<evidence type="ECO:0000256" key="6">
    <source>
        <dbReference type="ARBA" id="ARBA00022723"/>
    </source>
</evidence>
<dbReference type="GO" id="GO:0002953">
    <property type="term" value="F:5'-deoxynucleotidase activity"/>
    <property type="evidence" value="ECO:0007669"/>
    <property type="project" value="UniProtKB-EC"/>
</dbReference>
<gene>
    <name evidence="9" type="ordered locus">Igag_1357</name>
</gene>
<comment type="subunit">
    <text evidence="4">Homodimer.</text>
</comment>
<evidence type="ECO:0000256" key="3">
    <source>
        <dbReference type="ARBA" id="ARBA00001941"/>
    </source>
</evidence>
<name>E0SQ29_IGNAA</name>
<evidence type="ECO:0000256" key="1">
    <source>
        <dbReference type="ARBA" id="ARBA00001638"/>
    </source>
</evidence>
<reference evidence="9 10" key="1">
    <citation type="journal article" date="2010" name="Stand. Genomic Sci.">
        <title>Complete genome sequence of Ignisphaera aggregans type strain (AQ1.S1).</title>
        <authorList>
            <person name="Goker M."/>
            <person name="Held B."/>
            <person name="Lapidus A."/>
            <person name="Nolan M."/>
            <person name="Spring S."/>
            <person name="Yasawong M."/>
            <person name="Lucas S."/>
            <person name="Glavina Del Rio T."/>
            <person name="Tice H."/>
            <person name="Cheng J.F."/>
            <person name="Goodwin L."/>
            <person name="Tapia R."/>
            <person name="Pitluck S."/>
            <person name="Liolios K."/>
            <person name="Ivanova N."/>
            <person name="Mavromatis K."/>
            <person name="Mikhailova N."/>
            <person name="Pati A."/>
            <person name="Chen A."/>
            <person name="Palaniappan K."/>
            <person name="Brambilla E."/>
            <person name="Land M."/>
            <person name="Hauser L."/>
            <person name="Chang Y.J."/>
            <person name="Jeffries C.D."/>
            <person name="Brettin T."/>
            <person name="Detter J.C."/>
            <person name="Han C."/>
            <person name="Rohde M."/>
            <person name="Sikorski J."/>
            <person name="Woyke T."/>
            <person name="Bristow J."/>
            <person name="Eisen J.A."/>
            <person name="Markowitz V."/>
            <person name="Hugenholtz P."/>
            <person name="Kyrpides N.C."/>
            <person name="Klenk H.P."/>
        </authorList>
    </citation>
    <scope>NUCLEOTIDE SEQUENCE [LARGE SCALE GENOMIC DNA]</scope>
    <source>
        <strain evidence="10">DSM 17230 / JCM 13409 / AQ1.S1</strain>
    </source>
</reference>
<dbReference type="EMBL" id="CP002098">
    <property type="protein sequence ID" value="ADM28160.1"/>
    <property type="molecule type" value="Genomic_DNA"/>
</dbReference>
<organism evidence="9 10">
    <name type="scientific">Ignisphaera aggregans (strain DSM 17230 / JCM 13409 / AQ1.S1)</name>
    <dbReference type="NCBI Taxonomy" id="583356"/>
    <lineage>
        <taxon>Archaea</taxon>
        <taxon>Thermoproteota</taxon>
        <taxon>Thermoprotei</taxon>
        <taxon>Desulfurococcales</taxon>
        <taxon>Desulfurococcaceae</taxon>
        <taxon>Ignisphaera</taxon>
    </lineage>
</organism>